<reference evidence="4 5" key="1">
    <citation type="submission" date="2016-10" db="EMBL/GenBank/DDBJ databases">
        <authorList>
            <person name="de Groot N.N."/>
        </authorList>
    </citation>
    <scope>NUCLEOTIDE SEQUENCE [LARGE SCALE GENOMIC DNA]</scope>
    <source>
        <strain evidence="4 5">DSM 14045</strain>
    </source>
</reference>
<feature type="transmembrane region" description="Helical" evidence="2">
    <location>
        <begin position="420"/>
        <end position="440"/>
    </location>
</feature>
<feature type="transmembrane region" description="Helical" evidence="2">
    <location>
        <begin position="393"/>
        <end position="413"/>
    </location>
</feature>
<feature type="coiled-coil region" evidence="1">
    <location>
        <begin position="464"/>
        <end position="491"/>
    </location>
</feature>
<proteinExistence type="predicted"/>
<keyword evidence="1" id="KW-0175">Coiled coil</keyword>
<dbReference type="PANTHER" id="PTHR41259:SF1">
    <property type="entry name" value="DOUBLE-STRAND BREAK REPAIR RAD50 ATPASE, PUTATIVE-RELATED"/>
    <property type="match status" value="1"/>
</dbReference>
<dbReference type="Proteomes" id="UP000183918">
    <property type="component" value="Unassembled WGS sequence"/>
</dbReference>
<dbReference type="EMBL" id="FNPG01000011">
    <property type="protein sequence ID" value="SDY24271.1"/>
    <property type="molecule type" value="Genomic_DNA"/>
</dbReference>
<dbReference type="InterPro" id="IPR027417">
    <property type="entry name" value="P-loop_NTPase"/>
</dbReference>
<dbReference type="SUPFAM" id="SSF52540">
    <property type="entry name" value="P-loop containing nucleoside triphosphate hydrolases"/>
    <property type="match status" value="2"/>
</dbReference>
<keyword evidence="4" id="KW-0378">Hydrolase</keyword>
<dbReference type="AlphaFoldDB" id="A0A1H3I9F8"/>
<feature type="coiled-coil region" evidence="1">
    <location>
        <begin position="191"/>
        <end position="242"/>
    </location>
</feature>
<keyword evidence="4" id="KW-0269">Exonuclease</keyword>
<protein>
    <submittedName>
        <fullName evidence="4">DNA repair exonuclease SbcCD ATPase subunit</fullName>
    </submittedName>
</protein>
<dbReference type="GO" id="GO:0016887">
    <property type="term" value="F:ATP hydrolysis activity"/>
    <property type="evidence" value="ECO:0007669"/>
    <property type="project" value="InterPro"/>
</dbReference>
<dbReference type="Gene3D" id="3.40.50.300">
    <property type="entry name" value="P-loop containing nucleotide triphosphate hydrolases"/>
    <property type="match status" value="2"/>
</dbReference>
<feature type="domain" description="Rad50/SbcC-type AAA" evidence="3">
    <location>
        <begin position="5"/>
        <end position="272"/>
    </location>
</feature>
<evidence type="ECO:0000256" key="1">
    <source>
        <dbReference type="SAM" id="Coils"/>
    </source>
</evidence>
<dbReference type="GO" id="GO:0004527">
    <property type="term" value="F:exonuclease activity"/>
    <property type="evidence" value="ECO:0007669"/>
    <property type="project" value="UniProtKB-KW"/>
</dbReference>
<evidence type="ECO:0000259" key="3">
    <source>
        <dbReference type="Pfam" id="PF13476"/>
    </source>
</evidence>
<gene>
    <name evidence="4" type="ORF">SAMN02910414_01101</name>
</gene>
<dbReference type="PANTHER" id="PTHR41259">
    <property type="entry name" value="DOUBLE-STRAND BREAK REPAIR RAD50 ATPASE, PUTATIVE-RELATED"/>
    <property type="match status" value="1"/>
</dbReference>
<keyword evidence="4" id="KW-0540">Nuclease</keyword>
<sequence>MRLIKCHIDNFGKLHDKDYVFNKSLNVFNGENGSGKSTFAAFLKAMLYGFDNKKEKGAFEKERNIYKPWQGGTYGGELEFEYQDKNYKVVRKFGSTEKADEFHIYDATTNMEVDCFTKHLGDEIFDLDRNSFARSIFIGQNDCAFSTSDQINAKLGNVVESTNDINNYENAQKKLKDVVNKLSPSRKTGSIRKRKDQIDTLRLELRELDNRETEYKKVATLMEDQQNKRILLEKERAQLTKEQKFVSEAGTKIAEQNNYKQLCEIEKEKTKAFEDVENFFGKECLSDEEISNITVDVHNLVKQGQSAEVYKLSNEEEKTYEELGERLNNGAADEAMLFEAIAGNIESIEETRKIKGELSDKKVELTNLENLFQTNEAKRNQNIPKVENAGKSVLMGASVFAVVAVVFLILAVVNVAKKSLFTPFIAITVVAVVLAVIFIITSKKQKRVAEVELARYMQNKRDEDDREMRSLTALRNKIQEMENRIVEINKEISAFLFSYELGVDSEEKYQTMLYELRGLKETYDDLHQKDVTYHNANRDYEFLNRRIYDYLRQFFEELDNTPEEYTEKIGILTNKITEYKLAKEAMEVAKAARKEFKDSHDDEDLVAEYKINHSLEELNRRIDDIDENLNEIRDDIEKYNRQMNDLSDQLDERDEKLDLLATLEKEQEKEQNYYNVAEKTIEFLTQAKEQFTSRYKTPVNNAFKKYYQHITGEDNENWQLDANISIKMKQEGAYREVDWLSSGYQDLVGICMRLALVEAMFPLDKSFLILDDPFVNLDEDKLDKANELLDLISQDYQVIYFTCHSCRMPR</sequence>
<keyword evidence="2" id="KW-1133">Transmembrane helix</keyword>
<keyword evidence="2" id="KW-0472">Membrane</keyword>
<keyword evidence="5" id="KW-1185">Reference proteome</keyword>
<dbReference type="RefSeq" id="WP_074716885.1">
    <property type="nucleotide sequence ID" value="NZ_FNPG01000011.1"/>
</dbReference>
<dbReference type="InterPro" id="IPR038729">
    <property type="entry name" value="Rad50/SbcC_AAA"/>
</dbReference>
<feature type="coiled-coil region" evidence="1">
    <location>
        <begin position="615"/>
        <end position="680"/>
    </location>
</feature>
<keyword evidence="2" id="KW-0812">Transmembrane</keyword>
<name>A0A1H3I9F8_9FIRM</name>
<organism evidence="4 5">
    <name type="scientific">Lachnobacterium bovis DSM 14045</name>
    <dbReference type="NCBI Taxonomy" id="1122142"/>
    <lineage>
        <taxon>Bacteria</taxon>
        <taxon>Bacillati</taxon>
        <taxon>Bacillota</taxon>
        <taxon>Clostridia</taxon>
        <taxon>Lachnospirales</taxon>
        <taxon>Lachnospiraceae</taxon>
        <taxon>Lachnobacterium</taxon>
    </lineage>
</organism>
<accession>A0A1H3I9F8</accession>
<evidence type="ECO:0000313" key="5">
    <source>
        <dbReference type="Proteomes" id="UP000183918"/>
    </source>
</evidence>
<dbReference type="GO" id="GO:0006302">
    <property type="term" value="P:double-strand break repair"/>
    <property type="evidence" value="ECO:0007669"/>
    <property type="project" value="InterPro"/>
</dbReference>
<dbReference type="OrthoDB" id="9764467at2"/>
<evidence type="ECO:0000256" key="2">
    <source>
        <dbReference type="SAM" id="Phobius"/>
    </source>
</evidence>
<dbReference type="Pfam" id="PF13476">
    <property type="entry name" value="AAA_23"/>
    <property type="match status" value="1"/>
</dbReference>
<dbReference type="STRING" id="1122142.SAMN02910414_01101"/>
<evidence type="ECO:0000313" key="4">
    <source>
        <dbReference type="EMBL" id="SDY24271.1"/>
    </source>
</evidence>